<evidence type="ECO:0000313" key="6">
    <source>
        <dbReference type="Proteomes" id="UP000649617"/>
    </source>
</evidence>
<reference evidence="5" key="1">
    <citation type="submission" date="2021-02" db="EMBL/GenBank/DDBJ databases">
        <authorList>
            <person name="Dougan E. K."/>
            <person name="Rhodes N."/>
            <person name="Thang M."/>
            <person name="Chan C."/>
        </authorList>
    </citation>
    <scope>NUCLEOTIDE SEQUENCE</scope>
</reference>
<proteinExistence type="predicted"/>
<accession>A0A812Q943</accession>
<keyword evidence="4" id="KW-0961">Cell wall biogenesis/degradation</keyword>
<protein>
    <submittedName>
        <fullName evidence="5">KRE6 protein</fullName>
    </submittedName>
</protein>
<evidence type="ECO:0000256" key="2">
    <source>
        <dbReference type="ARBA" id="ARBA00023136"/>
    </source>
</evidence>
<evidence type="ECO:0000256" key="3">
    <source>
        <dbReference type="ARBA" id="ARBA00023180"/>
    </source>
</evidence>
<comment type="caution">
    <text evidence="5">The sequence shown here is derived from an EMBL/GenBank/DDBJ whole genome shotgun (WGS) entry which is preliminary data.</text>
</comment>
<dbReference type="GO" id="GO:0005886">
    <property type="term" value="C:plasma membrane"/>
    <property type="evidence" value="ECO:0007669"/>
    <property type="project" value="TreeGrafter"/>
</dbReference>
<dbReference type="Proteomes" id="UP000649617">
    <property type="component" value="Unassembled WGS sequence"/>
</dbReference>
<dbReference type="OrthoDB" id="412647at2759"/>
<keyword evidence="6" id="KW-1185">Reference proteome</keyword>
<dbReference type="InterPro" id="IPR005629">
    <property type="entry name" value="Skn1/Kre6/Sbg1"/>
</dbReference>
<dbReference type="Pfam" id="PF03935">
    <property type="entry name" value="SKN1_KRE6_Sbg1"/>
    <property type="match status" value="1"/>
</dbReference>
<organism evidence="5 6">
    <name type="scientific">Symbiodinium pilosum</name>
    <name type="common">Dinoflagellate</name>
    <dbReference type="NCBI Taxonomy" id="2952"/>
    <lineage>
        <taxon>Eukaryota</taxon>
        <taxon>Sar</taxon>
        <taxon>Alveolata</taxon>
        <taxon>Dinophyceae</taxon>
        <taxon>Suessiales</taxon>
        <taxon>Symbiodiniaceae</taxon>
        <taxon>Symbiodinium</taxon>
    </lineage>
</organism>
<dbReference type="PANTHER" id="PTHR31361:SF1">
    <property type="entry name" value="BETA-GLUCAN SYNTHESIS-ASSOCIATED PROTEIN KRE6-RELATED"/>
    <property type="match status" value="1"/>
</dbReference>
<dbReference type="PANTHER" id="PTHR31361">
    <property type="entry name" value="BETA-GLUCAN SYNTHESIS-ASSOCIATED PROTEIN KRE6-RELATED"/>
    <property type="match status" value="1"/>
</dbReference>
<name>A0A812Q943_SYMPI</name>
<keyword evidence="2" id="KW-0472">Membrane</keyword>
<dbReference type="InterPro" id="IPR013320">
    <property type="entry name" value="ConA-like_dom_sf"/>
</dbReference>
<dbReference type="GO" id="GO:0015926">
    <property type="term" value="F:glucosidase activity"/>
    <property type="evidence" value="ECO:0007669"/>
    <property type="project" value="TreeGrafter"/>
</dbReference>
<evidence type="ECO:0000313" key="5">
    <source>
        <dbReference type="EMBL" id="CAE7373207.1"/>
    </source>
</evidence>
<dbReference type="GO" id="GO:0071555">
    <property type="term" value="P:cell wall organization"/>
    <property type="evidence" value="ECO:0007669"/>
    <property type="project" value="UniProtKB-KW"/>
</dbReference>
<evidence type="ECO:0000256" key="1">
    <source>
        <dbReference type="ARBA" id="ARBA00004370"/>
    </source>
</evidence>
<comment type="subcellular location">
    <subcellularLocation>
        <location evidence="1">Membrane</location>
    </subcellularLocation>
</comment>
<dbReference type="EMBL" id="CAJNIZ010015456">
    <property type="protein sequence ID" value="CAE7373207.1"/>
    <property type="molecule type" value="Genomic_DNA"/>
</dbReference>
<dbReference type="AlphaFoldDB" id="A0A812Q943"/>
<dbReference type="SUPFAM" id="SSF49899">
    <property type="entry name" value="Concanavalin A-like lectins/glucanases"/>
    <property type="match status" value="1"/>
</dbReference>
<evidence type="ECO:0000256" key="4">
    <source>
        <dbReference type="ARBA" id="ARBA00023316"/>
    </source>
</evidence>
<sequence length="134" mass="15123">MLEYTNSTFHRVQVTRAYTSSMLQTFNKFCFSHGLVELSAKLPGRAEQPGIWPAFWIFGNLGRAILKDSTDQLWPFSYDQCPDLKHAAANQAPQDAQRINACLSKDITDLYGLNARQGRGAVEIDIIEAMQRDL</sequence>
<dbReference type="Gene3D" id="2.60.120.200">
    <property type="match status" value="1"/>
</dbReference>
<gene>
    <name evidence="5" type="primary">KRE6</name>
    <name evidence="5" type="ORF">SPIL2461_LOCUS9055</name>
</gene>
<dbReference type="GO" id="GO:0006078">
    <property type="term" value="P:(1-&gt;6)-beta-D-glucan biosynthetic process"/>
    <property type="evidence" value="ECO:0007669"/>
    <property type="project" value="TreeGrafter"/>
</dbReference>
<dbReference type="GO" id="GO:0005789">
    <property type="term" value="C:endoplasmic reticulum membrane"/>
    <property type="evidence" value="ECO:0007669"/>
    <property type="project" value="TreeGrafter"/>
</dbReference>
<keyword evidence="3" id="KW-0325">Glycoprotein</keyword>